<reference evidence="1" key="1">
    <citation type="submission" date="2017-08" db="EMBL/GenBank/DDBJ databases">
        <authorList>
            <person name="Polle J.E."/>
            <person name="Barry K."/>
            <person name="Cushman J."/>
            <person name="Schmutz J."/>
            <person name="Tran D."/>
            <person name="Hathwaick L.T."/>
            <person name="Yim W.C."/>
            <person name="Jenkins J."/>
            <person name="Mckie-Krisberg Z.M."/>
            <person name="Prochnik S."/>
            <person name="Lindquist E."/>
            <person name="Dockter R.B."/>
            <person name="Adam C."/>
            <person name="Molina H."/>
            <person name="Bunkerborg J."/>
            <person name="Jin E."/>
            <person name="Buchheim M."/>
            <person name="Magnuson J."/>
        </authorList>
    </citation>
    <scope>NUCLEOTIDE SEQUENCE</scope>
    <source>
        <strain evidence="1">CCAP 19/18</strain>
    </source>
</reference>
<name>A0ABQ7GME1_DUNSA</name>
<gene>
    <name evidence="1" type="ORF">DUNSADRAFT_6868</name>
</gene>
<evidence type="ECO:0008006" key="3">
    <source>
        <dbReference type="Google" id="ProtNLM"/>
    </source>
</evidence>
<proteinExistence type="predicted"/>
<sequence length="114" mass="12806">MYMLFYLYICWHLPGVWKILVVLRGPVVQQFKDSAVQTRLHLEPTCSFLAKVNIVPSAFICGSTIGRSYLLDCNLILRYIVGHQARPVLSPSICLSHEKLRTTLMPVATVNCGA</sequence>
<protein>
    <recommendedName>
        <fullName evidence="3">Secreted protein</fullName>
    </recommendedName>
</protein>
<dbReference type="EMBL" id="MU069688">
    <property type="protein sequence ID" value="KAF5835779.1"/>
    <property type="molecule type" value="Genomic_DNA"/>
</dbReference>
<organism evidence="1 2">
    <name type="scientific">Dunaliella salina</name>
    <name type="common">Green alga</name>
    <name type="synonym">Protococcus salinus</name>
    <dbReference type="NCBI Taxonomy" id="3046"/>
    <lineage>
        <taxon>Eukaryota</taxon>
        <taxon>Viridiplantae</taxon>
        <taxon>Chlorophyta</taxon>
        <taxon>core chlorophytes</taxon>
        <taxon>Chlorophyceae</taxon>
        <taxon>CS clade</taxon>
        <taxon>Chlamydomonadales</taxon>
        <taxon>Dunaliellaceae</taxon>
        <taxon>Dunaliella</taxon>
    </lineage>
</organism>
<accession>A0ABQ7GME1</accession>
<evidence type="ECO:0000313" key="1">
    <source>
        <dbReference type="EMBL" id="KAF5835779.1"/>
    </source>
</evidence>
<comment type="caution">
    <text evidence="1">The sequence shown here is derived from an EMBL/GenBank/DDBJ whole genome shotgun (WGS) entry which is preliminary data.</text>
</comment>
<keyword evidence="2" id="KW-1185">Reference proteome</keyword>
<evidence type="ECO:0000313" key="2">
    <source>
        <dbReference type="Proteomes" id="UP000815325"/>
    </source>
</evidence>
<dbReference type="Proteomes" id="UP000815325">
    <property type="component" value="Unassembled WGS sequence"/>
</dbReference>